<organism evidence="2">
    <name type="scientific">Siphoviridae sp. ctKeG8</name>
    <dbReference type="NCBI Taxonomy" id="2825443"/>
    <lineage>
        <taxon>Viruses</taxon>
        <taxon>Duplodnaviria</taxon>
        <taxon>Heunggongvirae</taxon>
        <taxon>Uroviricota</taxon>
        <taxon>Caudoviricetes</taxon>
    </lineage>
</organism>
<evidence type="ECO:0000256" key="1">
    <source>
        <dbReference type="SAM" id="MobiDB-lite"/>
    </source>
</evidence>
<accession>A0A8S5PDN1</accession>
<dbReference type="EMBL" id="BK015388">
    <property type="protein sequence ID" value="DAE04481.1"/>
    <property type="molecule type" value="Genomic_DNA"/>
</dbReference>
<proteinExistence type="predicted"/>
<reference evidence="2" key="1">
    <citation type="journal article" date="2021" name="Proc. Natl. Acad. Sci. U.S.A.">
        <title>A Catalog of Tens of Thousands of Viruses from Human Metagenomes Reveals Hidden Associations with Chronic Diseases.</title>
        <authorList>
            <person name="Tisza M.J."/>
            <person name="Buck C.B."/>
        </authorList>
    </citation>
    <scope>NUCLEOTIDE SEQUENCE</scope>
    <source>
        <strain evidence="2">CtKeG8</strain>
    </source>
</reference>
<name>A0A8S5PDN1_9CAUD</name>
<protein>
    <submittedName>
        <fullName evidence="2">Uncharacterized protein</fullName>
    </submittedName>
</protein>
<sequence>MIRIEIDVTDVAELKAQLKGLLNEPVKNTVTVTPESVTVTAPQVKEVKAPKAKKAEPVKEEPPKATAANELTEDQKTELRTLCAEYTHKVSDGKERIKQFLKDKGLAKVTELKPADLAEFKAMVQI</sequence>
<feature type="region of interest" description="Disordered" evidence="1">
    <location>
        <begin position="48"/>
        <end position="74"/>
    </location>
</feature>
<feature type="compositionally biased region" description="Basic and acidic residues" evidence="1">
    <location>
        <begin position="48"/>
        <end position="63"/>
    </location>
</feature>
<evidence type="ECO:0000313" key="2">
    <source>
        <dbReference type="EMBL" id="DAE04481.1"/>
    </source>
</evidence>